<organism evidence="1 2">
    <name type="scientific">Sclerotinia nivalis</name>
    <dbReference type="NCBI Taxonomy" id="352851"/>
    <lineage>
        <taxon>Eukaryota</taxon>
        <taxon>Fungi</taxon>
        <taxon>Dikarya</taxon>
        <taxon>Ascomycota</taxon>
        <taxon>Pezizomycotina</taxon>
        <taxon>Leotiomycetes</taxon>
        <taxon>Helotiales</taxon>
        <taxon>Sclerotiniaceae</taxon>
        <taxon>Sclerotinia</taxon>
    </lineage>
</organism>
<evidence type="ECO:0000313" key="1">
    <source>
        <dbReference type="EMBL" id="KAJ8062517.1"/>
    </source>
</evidence>
<dbReference type="AlphaFoldDB" id="A0A9X0AGR8"/>
<keyword evidence="2" id="KW-1185">Reference proteome</keyword>
<name>A0A9X0AGR8_9HELO</name>
<protein>
    <submittedName>
        <fullName evidence="1">Uncharacterized protein</fullName>
    </submittedName>
</protein>
<dbReference type="EMBL" id="JAPEIS010000010">
    <property type="protein sequence ID" value="KAJ8062517.1"/>
    <property type="molecule type" value="Genomic_DNA"/>
</dbReference>
<proteinExistence type="predicted"/>
<gene>
    <name evidence="1" type="ORF">OCU04_009045</name>
</gene>
<reference evidence="1" key="1">
    <citation type="submission" date="2022-11" db="EMBL/GenBank/DDBJ databases">
        <title>Genome Resource of Sclerotinia nivalis Strain SnTB1, a Plant Pathogen Isolated from American Ginseng.</title>
        <authorList>
            <person name="Fan S."/>
        </authorList>
    </citation>
    <scope>NUCLEOTIDE SEQUENCE</scope>
    <source>
        <strain evidence="1">SnTB1</strain>
    </source>
</reference>
<accession>A0A9X0AGR8</accession>
<evidence type="ECO:0000313" key="2">
    <source>
        <dbReference type="Proteomes" id="UP001152300"/>
    </source>
</evidence>
<comment type="caution">
    <text evidence="1">The sequence shown here is derived from an EMBL/GenBank/DDBJ whole genome shotgun (WGS) entry which is preliminary data.</text>
</comment>
<dbReference type="Proteomes" id="UP001152300">
    <property type="component" value="Unassembled WGS sequence"/>
</dbReference>
<sequence length="201" mass="24153">MVGRGGYQGTPGHQLSMMSRGLTAYEDLPRWEEETIIEEEPDCEYVRWFMCYNNAYEKHRDQKFENSHFPERPKTIEQVFEVLQVGEEWTVKEHSTWGVRIWTHPNRTVIHYDYTGISEPRVGETYKLVYSDKKRFGWKQRATGKTHWQLLPLGWGSDRKPQTGQFWEMFCYLRRTQLWREIGNEENFHVEYNVCQFVAEG</sequence>